<dbReference type="Proteomes" id="UP000756346">
    <property type="component" value="Unassembled WGS sequence"/>
</dbReference>
<dbReference type="GO" id="GO:0000976">
    <property type="term" value="F:transcription cis-regulatory region binding"/>
    <property type="evidence" value="ECO:0007669"/>
    <property type="project" value="TreeGrafter"/>
</dbReference>
<accession>A0A9P9BSB4</accession>
<dbReference type="GO" id="GO:0045944">
    <property type="term" value="P:positive regulation of transcription by RNA polymerase II"/>
    <property type="evidence" value="ECO:0007669"/>
    <property type="project" value="TreeGrafter"/>
</dbReference>
<evidence type="ECO:0000313" key="3">
    <source>
        <dbReference type="EMBL" id="KAH7034575.1"/>
    </source>
</evidence>
<dbReference type="EMBL" id="JAGTJQ010000003">
    <property type="protein sequence ID" value="KAH7034575.1"/>
    <property type="molecule type" value="Genomic_DNA"/>
</dbReference>
<dbReference type="PANTHER" id="PTHR37534:SF24">
    <property type="entry name" value="MISCELLANEOUS ZN(II)2CYS6 TRANSCRIPTION FACTOR (EUROFUNG)-RELATED"/>
    <property type="match status" value="1"/>
</dbReference>
<evidence type="ECO:0000256" key="2">
    <source>
        <dbReference type="ARBA" id="ARBA00023242"/>
    </source>
</evidence>
<evidence type="ECO:0000313" key="4">
    <source>
        <dbReference type="Proteomes" id="UP000756346"/>
    </source>
</evidence>
<dbReference type="GeneID" id="70192944"/>
<comment type="subcellular location">
    <subcellularLocation>
        <location evidence="1">Nucleus</location>
    </subcellularLocation>
</comment>
<protein>
    <submittedName>
        <fullName evidence="3">Uncharacterized protein</fullName>
    </submittedName>
</protein>
<dbReference type="PANTHER" id="PTHR37534">
    <property type="entry name" value="TRANSCRIPTIONAL ACTIVATOR PROTEIN UGA3"/>
    <property type="match status" value="1"/>
</dbReference>
<gene>
    <name evidence="3" type="ORF">B0I36DRAFT_82188</name>
</gene>
<sequence length="423" mass="47647">MMNSQAEVGSDPHQTKRETAQILATGNRMLFLRNYISQVAPWLDMFDSDRAFGLQLPALARTAPALLYAILGISARQMERKENKKNAFESLELYQEAIRLLAPLLLDRDLIIIPVCVILCCLEMMSASAQDWRRHLEGCAALFSNFGVHGFSGGLLQAVFWCYARMGKLRLPPVSFQRPRVVPPTNSALLPDLCGALISDGLESTLVPPSKWLPPGSDMREARQLYLSCNHPDMYANYSVWLSSRVCELVSERTRHRELGEPNGCTGQYFTDRWITLWQELQAWINDSPPEFHAIRAVESKPFPQTLYPHWAAISSTQLHHTSCVLLLGIIPKPINPALTPNPIGSVVWHAKKICGISLANSHQGCLNNAIQPIWLAGRLLSHRSEHDLIVKLIWSIESMTGWGTCWRISDLEAAWGYKVRRM</sequence>
<comment type="caution">
    <text evidence="3">The sequence shown here is derived from an EMBL/GenBank/DDBJ whole genome shotgun (WGS) entry which is preliminary data.</text>
</comment>
<proteinExistence type="predicted"/>
<organism evidence="3 4">
    <name type="scientific">Microdochium trichocladiopsis</name>
    <dbReference type="NCBI Taxonomy" id="1682393"/>
    <lineage>
        <taxon>Eukaryota</taxon>
        <taxon>Fungi</taxon>
        <taxon>Dikarya</taxon>
        <taxon>Ascomycota</taxon>
        <taxon>Pezizomycotina</taxon>
        <taxon>Sordariomycetes</taxon>
        <taxon>Xylariomycetidae</taxon>
        <taxon>Xylariales</taxon>
        <taxon>Microdochiaceae</taxon>
        <taxon>Microdochium</taxon>
    </lineage>
</organism>
<dbReference type="GO" id="GO:0005634">
    <property type="term" value="C:nucleus"/>
    <property type="evidence" value="ECO:0007669"/>
    <property type="project" value="UniProtKB-SubCell"/>
</dbReference>
<evidence type="ECO:0000256" key="1">
    <source>
        <dbReference type="ARBA" id="ARBA00004123"/>
    </source>
</evidence>
<dbReference type="OrthoDB" id="415590at2759"/>
<name>A0A9P9BSB4_9PEZI</name>
<dbReference type="GO" id="GO:0003700">
    <property type="term" value="F:DNA-binding transcription factor activity"/>
    <property type="evidence" value="ECO:0007669"/>
    <property type="project" value="TreeGrafter"/>
</dbReference>
<keyword evidence="4" id="KW-1185">Reference proteome</keyword>
<dbReference type="AlphaFoldDB" id="A0A9P9BSB4"/>
<dbReference type="Pfam" id="PF11951">
    <property type="entry name" value="Fungal_trans_2"/>
    <property type="match status" value="1"/>
</dbReference>
<keyword evidence="2" id="KW-0539">Nucleus</keyword>
<reference evidence="3" key="1">
    <citation type="journal article" date="2021" name="Nat. Commun.">
        <title>Genetic determinants of endophytism in the Arabidopsis root mycobiome.</title>
        <authorList>
            <person name="Mesny F."/>
            <person name="Miyauchi S."/>
            <person name="Thiergart T."/>
            <person name="Pickel B."/>
            <person name="Atanasova L."/>
            <person name="Karlsson M."/>
            <person name="Huettel B."/>
            <person name="Barry K.W."/>
            <person name="Haridas S."/>
            <person name="Chen C."/>
            <person name="Bauer D."/>
            <person name="Andreopoulos W."/>
            <person name="Pangilinan J."/>
            <person name="LaButti K."/>
            <person name="Riley R."/>
            <person name="Lipzen A."/>
            <person name="Clum A."/>
            <person name="Drula E."/>
            <person name="Henrissat B."/>
            <person name="Kohler A."/>
            <person name="Grigoriev I.V."/>
            <person name="Martin F.M."/>
            <person name="Hacquard S."/>
        </authorList>
    </citation>
    <scope>NUCLEOTIDE SEQUENCE</scope>
    <source>
        <strain evidence="3">MPI-CAGE-CH-0230</strain>
    </source>
</reference>
<dbReference type="InterPro" id="IPR021858">
    <property type="entry name" value="Fun_TF"/>
</dbReference>
<dbReference type="RefSeq" id="XP_046014668.1">
    <property type="nucleotide sequence ID" value="XM_046163398.1"/>
</dbReference>